<proteinExistence type="predicted"/>
<dbReference type="InterPro" id="IPR051162">
    <property type="entry name" value="T4SS_component"/>
</dbReference>
<protein>
    <recommendedName>
        <fullName evidence="1">TraG P-loop domain-containing protein</fullName>
    </recommendedName>
</protein>
<dbReference type="SUPFAM" id="SSF52540">
    <property type="entry name" value="P-loop containing nucleoside triphosphate hydrolases"/>
    <property type="match status" value="1"/>
</dbReference>
<dbReference type="InterPro" id="IPR043964">
    <property type="entry name" value="P-loop_TraG"/>
</dbReference>
<sequence length="781" mass="90824">MRSPIKEIGELLQTVDGKYKIVAKVAPINAELLSDDDLNNVFEAILAALSVYDQGRIGIYVQSEKINLENNIANIEKYQSTLDNELKIELLEEQKKHLKSFSARDKNVLNFYIVLESNHKYEVAKQILEEAIDSIKNELSSEDMDVVKLSETELKRMLYEQIYPETCEFEPFQDEWDVYEICNPQLTINTADPRIIENDGRLYRFFAIDYYPVYVDEFRWLRRLWNTNGDVSIAIIMTPKNKTKITEELSEAAKEAGAKALENRPLHEKKKYEKERETAERLIEQLGEENISLFDVNITIGISAKDRNELNTLTTSVKSRISSSRCKSVDLKYKGFDPFWTVLPILADNDITRNYVWNLTNADIASLIPFDSSEFMEKSGILQGENVTSKGLIIIDPYNKRRYPNAHMAILAYTGSGKTFYVSCDAIRHTPYRDFIFMFDVEGELFFPWATKIKFSATSNYTTNPFHIRNAIIDTDGQDDGIVDVGSYLAKKIMDIMTFFKWIYPEMTSYDESLLEIAIRETYARKQLTFQSTELPTEFPTLTTLEEVLEDMIRDSQSQKEREHLINMKAVFNPYINGAYSKLFNGPTNWDFEPFMVFDISQLSETVRKPLYDLLLKDMWQFCKVDRHRTKRIYIDEAHEFADPKRPQTLEFISTLVKRGRKYGVGVVTATQNLPDFLSIERYGQAIIDNSYFKLFLALGETDLPVAQKLYTFTEREMKILRQKKKDKRGKGRGIFIVGSQRVEIQTRASKFELEIIDPDQYEEIYQTPSRYREQKNKKAV</sequence>
<dbReference type="CDD" id="cd01127">
    <property type="entry name" value="TrwB_TraG_TraD_VirD4"/>
    <property type="match status" value="1"/>
</dbReference>
<name>A0AB38R655_PARTM</name>
<evidence type="ECO:0000313" key="3">
    <source>
        <dbReference type="Proteomes" id="UP001058458"/>
    </source>
</evidence>
<dbReference type="Pfam" id="PF19044">
    <property type="entry name" value="P-loop_TraG"/>
    <property type="match status" value="1"/>
</dbReference>
<dbReference type="AlphaFoldDB" id="A0AB38R655"/>
<geneLocation type="plasmid" evidence="2 3">
    <name>unnamed2</name>
</geneLocation>
<dbReference type="InterPro" id="IPR027417">
    <property type="entry name" value="P-loop_NTPase"/>
</dbReference>
<dbReference type="PANTHER" id="PTHR30121">
    <property type="entry name" value="UNCHARACTERIZED PROTEIN YJGR-RELATED"/>
    <property type="match status" value="1"/>
</dbReference>
<feature type="domain" description="TraG P-loop" evidence="1">
    <location>
        <begin position="496"/>
        <end position="738"/>
    </location>
</feature>
<evidence type="ECO:0000313" key="2">
    <source>
        <dbReference type="EMBL" id="UOE78429.1"/>
    </source>
</evidence>
<dbReference type="Proteomes" id="UP001058458">
    <property type="component" value="Plasmid unnamed2"/>
</dbReference>
<gene>
    <name evidence="2" type="ORF">IMI45_20240</name>
</gene>
<dbReference type="PANTHER" id="PTHR30121:SF6">
    <property type="entry name" value="SLR6007 PROTEIN"/>
    <property type="match status" value="1"/>
</dbReference>
<reference evidence="2" key="1">
    <citation type="submission" date="2020-10" db="EMBL/GenBank/DDBJ databases">
        <authorList>
            <person name="Delgado J.A."/>
            <person name="Gonzalez J.M."/>
        </authorList>
    </citation>
    <scope>NUCLEOTIDE SEQUENCE</scope>
    <source>
        <strain evidence="2">23.6</strain>
        <plasmid evidence="2">unnamed2</plasmid>
    </source>
</reference>
<dbReference type="RefSeq" id="WP_248296019.1">
    <property type="nucleotide sequence ID" value="NZ_CP063416.1"/>
</dbReference>
<accession>A0AB38R655</accession>
<dbReference type="Gene3D" id="3.40.50.300">
    <property type="entry name" value="P-loop containing nucleotide triphosphate hydrolases"/>
    <property type="match status" value="1"/>
</dbReference>
<evidence type="ECO:0000259" key="1">
    <source>
        <dbReference type="Pfam" id="PF19044"/>
    </source>
</evidence>
<organism evidence="2 3">
    <name type="scientific">Parageobacillus thermoglucosidasius</name>
    <name type="common">Geobacillus thermoglucosidasius</name>
    <dbReference type="NCBI Taxonomy" id="1426"/>
    <lineage>
        <taxon>Bacteria</taxon>
        <taxon>Bacillati</taxon>
        <taxon>Bacillota</taxon>
        <taxon>Bacilli</taxon>
        <taxon>Bacillales</taxon>
        <taxon>Anoxybacillaceae</taxon>
        <taxon>Parageobacillus</taxon>
    </lineage>
</organism>
<dbReference type="EMBL" id="CP063416">
    <property type="protein sequence ID" value="UOE78429.1"/>
    <property type="molecule type" value="Genomic_DNA"/>
</dbReference>
<keyword evidence="2" id="KW-0614">Plasmid</keyword>
<dbReference type="Gene3D" id="1.10.8.730">
    <property type="match status" value="1"/>
</dbReference>